<dbReference type="Pfam" id="PF00364">
    <property type="entry name" value="Biotin_lipoyl"/>
    <property type="match status" value="1"/>
</dbReference>
<dbReference type="Proteomes" id="UP000501452">
    <property type="component" value="Chromosome"/>
</dbReference>
<dbReference type="GO" id="GO:0006094">
    <property type="term" value="P:gluconeogenesis"/>
    <property type="evidence" value="ECO:0007669"/>
    <property type="project" value="UniProtKB-UniPathway"/>
</dbReference>
<keyword evidence="9 12" id="KW-0092">Biotin</keyword>
<dbReference type="PIRSF" id="PIRSF001594">
    <property type="entry name" value="Pyruv_carbox"/>
    <property type="match status" value="1"/>
</dbReference>
<dbReference type="InterPro" id="IPR005482">
    <property type="entry name" value="Biotin_COase_C"/>
</dbReference>
<evidence type="ECO:0000256" key="14">
    <source>
        <dbReference type="PIRSR" id="PIRSR001594-2"/>
    </source>
</evidence>
<keyword evidence="6 15" id="KW-0479">Metal-binding</keyword>
<feature type="region of interest" description="Disordered" evidence="17">
    <location>
        <begin position="909"/>
        <end position="959"/>
    </location>
</feature>
<dbReference type="SMART" id="SM00878">
    <property type="entry name" value="Biotin_carb_C"/>
    <property type="match status" value="1"/>
</dbReference>
<feature type="domain" description="Biotin carboxylation" evidence="20">
    <location>
        <begin position="1"/>
        <end position="450"/>
    </location>
</feature>
<dbReference type="FunFam" id="2.40.50.100:FF:000003">
    <property type="entry name" value="Acetyl-CoA carboxylase biotin carboxyl carrier protein"/>
    <property type="match status" value="1"/>
</dbReference>
<evidence type="ECO:0000259" key="21">
    <source>
        <dbReference type="PROSITE" id="PS50991"/>
    </source>
</evidence>
<dbReference type="EMBL" id="CP045119">
    <property type="protein sequence ID" value="QIN81436.1"/>
    <property type="molecule type" value="Genomic_DNA"/>
</dbReference>
<dbReference type="UniPathway" id="UPA00138"/>
<evidence type="ECO:0000313" key="22">
    <source>
        <dbReference type="EMBL" id="QIN81436.1"/>
    </source>
</evidence>
<name>A0A6G8Q4P5_9ACTN</name>
<dbReference type="NCBIfam" id="TIGR01235">
    <property type="entry name" value="pyruv_carbox"/>
    <property type="match status" value="1"/>
</dbReference>
<feature type="binding site" evidence="14">
    <location>
        <position position="605"/>
    </location>
    <ligand>
        <name>substrate</name>
    </ligand>
</feature>
<feature type="modified residue" description="N6-carboxylysine" evidence="16">
    <location>
        <position position="702"/>
    </location>
</feature>
<feature type="domain" description="ATP-grasp" evidence="19">
    <location>
        <begin position="121"/>
        <end position="317"/>
    </location>
</feature>
<dbReference type="SUPFAM" id="SSF89000">
    <property type="entry name" value="post-HMGL domain-like"/>
    <property type="match status" value="1"/>
</dbReference>
<dbReference type="GO" id="GO:0046872">
    <property type="term" value="F:metal ion binding"/>
    <property type="evidence" value="ECO:0007669"/>
    <property type="project" value="UniProtKB-KW"/>
</dbReference>
<evidence type="ECO:0000256" key="9">
    <source>
        <dbReference type="ARBA" id="ARBA00023267"/>
    </source>
</evidence>
<feature type="compositionally biased region" description="Basic and acidic residues" evidence="17">
    <location>
        <begin position="1043"/>
        <end position="1063"/>
    </location>
</feature>
<dbReference type="InterPro" id="IPR005479">
    <property type="entry name" value="CPAse_ATP-bd"/>
</dbReference>
<evidence type="ECO:0000256" key="13">
    <source>
        <dbReference type="PIRSR" id="PIRSR001594-1"/>
    </source>
</evidence>
<dbReference type="Gene3D" id="3.10.600.10">
    <property type="entry name" value="pyruvate carboxylase f1077a mutant domain"/>
    <property type="match status" value="1"/>
</dbReference>
<dbReference type="Gene3D" id="3.30.470.20">
    <property type="entry name" value="ATP-grasp fold, B domain"/>
    <property type="match status" value="1"/>
</dbReference>
<evidence type="ECO:0000256" key="16">
    <source>
        <dbReference type="PIRSR" id="PIRSR001594-4"/>
    </source>
</evidence>
<dbReference type="SUPFAM" id="SSF51230">
    <property type="entry name" value="Single hybrid motif"/>
    <property type="match status" value="1"/>
</dbReference>
<dbReference type="PROSITE" id="PS50991">
    <property type="entry name" value="PYR_CT"/>
    <property type="match status" value="1"/>
</dbReference>
<gene>
    <name evidence="22" type="ORF">GBA63_01425</name>
</gene>
<dbReference type="SUPFAM" id="SSF51246">
    <property type="entry name" value="Rudiment single hybrid motif"/>
    <property type="match status" value="1"/>
</dbReference>
<dbReference type="GO" id="GO:0005737">
    <property type="term" value="C:cytoplasm"/>
    <property type="evidence" value="ECO:0007669"/>
    <property type="project" value="TreeGrafter"/>
</dbReference>
<dbReference type="InterPro" id="IPR011053">
    <property type="entry name" value="Single_hybrid_motif"/>
</dbReference>
<evidence type="ECO:0000259" key="20">
    <source>
        <dbReference type="PROSITE" id="PS50979"/>
    </source>
</evidence>
<dbReference type="PROSITE" id="PS50968">
    <property type="entry name" value="BIOTINYL_LIPOYL"/>
    <property type="match status" value="1"/>
</dbReference>
<proteinExistence type="predicted"/>
<feature type="binding site" evidence="14">
    <location>
        <position position="866"/>
    </location>
    <ligand>
        <name>substrate</name>
    </ligand>
</feature>
<dbReference type="NCBIfam" id="NF006761">
    <property type="entry name" value="PRK09282.1"/>
    <property type="match status" value="1"/>
</dbReference>
<dbReference type="SUPFAM" id="SSF52440">
    <property type="entry name" value="PreATP-grasp domain"/>
    <property type="match status" value="1"/>
</dbReference>
<evidence type="ECO:0000256" key="4">
    <source>
        <dbReference type="ARBA" id="ARBA00022432"/>
    </source>
</evidence>
<accession>A0A6G8Q4P5</accession>
<dbReference type="InterPro" id="IPR001882">
    <property type="entry name" value="Biotin_BS"/>
</dbReference>
<feature type="binding site" evidence="14">
    <location>
        <position position="200"/>
    </location>
    <ligand>
        <name>ATP</name>
        <dbReference type="ChEBI" id="CHEBI:30616"/>
    </ligand>
</feature>
<dbReference type="PANTHER" id="PTHR43778">
    <property type="entry name" value="PYRUVATE CARBOXYLASE"/>
    <property type="match status" value="1"/>
</dbReference>
<feature type="domain" description="Pyruvate carboxyltransferase" evidence="21">
    <location>
        <begin position="524"/>
        <end position="792"/>
    </location>
</feature>
<feature type="domain" description="Lipoyl-binding" evidence="18">
    <location>
        <begin position="1055"/>
        <end position="1132"/>
    </location>
</feature>
<dbReference type="GO" id="GO:0004075">
    <property type="term" value="F:biotin carboxylase activity"/>
    <property type="evidence" value="ECO:0007669"/>
    <property type="project" value="UniProtKB-EC"/>
</dbReference>
<evidence type="ECO:0000256" key="15">
    <source>
        <dbReference type="PIRSR" id="PIRSR001594-3"/>
    </source>
</evidence>
<reference evidence="22 23" key="1">
    <citation type="submission" date="2019-10" db="EMBL/GenBank/DDBJ databases">
        <title>Rubrobacter sp nov SCSIO 52090 isolated from a deep-sea sediment in the South China Sea.</title>
        <authorList>
            <person name="Chen R.W."/>
        </authorList>
    </citation>
    <scope>NUCLEOTIDE SEQUENCE [LARGE SCALE GENOMIC DNA]</scope>
    <source>
        <strain evidence="22 23">SCSIO 52909</strain>
    </source>
</reference>
<dbReference type="InterPro" id="IPR005481">
    <property type="entry name" value="BC-like_N"/>
</dbReference>
<evidence type="ECO:0000256" key="5">
    <source>
        <dbReference type="ARBA" id="ARBA00022598"/>
    </source>
</evidence>
<keyword evidence="23" id="KW-1185">Reference proteome</keyword>
<dbReference type="CDD" id="cd07937">
    <property type="entry name" value="DRE_TIM_PC_TC_5S"/>
    <property type="match status" value="1"/>
</dbReference>
<evidence type="ECO:0000256" key="8">
    <source>
        <dbReference type="ARBA" id="ARBA00022840"/>
    </source>
</evidence>
<dbReference type="InterPro" id="IPR016185">
    <property type="entry name" value="PreATP-grasp_dom_sf"/>
</dbReference>
<keyword evidence="7 12" id="KW-0547">Nucleotide-binding</keyword>
<dbReference type="FunFam" id="3.30.470.20:FF:000012">
    <property type="entry name" value="Pyruvate carboxylase"/>
    <property type="match status" value="1"/>
</dbReference>
<evidence type="ECO:0000313" key="23">
    <source>
        <dbReference type="Proteomes" id="UP000501452"/>
    </source>
</evidence>
<sequence>MLEKVLVANRGEIAIRAFRAAYELGIRTVAVYTPDDRDSLHRQKADEAYEIGESGHPVRAYLDVETLVETARKTGADAVYPGYGFLSESPALARACEEAGIVFVGPPPEVLSLTGDKIQARTQAEAAGVPVVAASDPVSDPDEAAVAAEGIGYPIFVKAAAGGGGRGLRLVQRPEDLPEAVRTATREAEAAFGDGTVFLERAIVRPRHVEVQVLADAAGGVVHLYERDCSVQRRHQKVLEIAPAPNLDPALRDRLCDDAVRFARAVGYRNAGTVEFLVGEDGRYAFIEMNPRIQVEHTVTEETTDVDLVHAQLRIAGGETLGDLGLSQENIRQRGVALQCRVTTEDPAQGFRPDTGRISAYRSPGGAGIRLDGGTTHAGAVVSPYFDSLLVKLTARGSDLPAAARRARRALAEIRVRGVATNVAFLRAVLADEDFLAGRVSTAFVDERPHLTAVATGKDRASRLLTFLADATVNRPHGHPPAVPDPTTKLPADADTEPPAGTRQRLEELGPEGFARWMRDSEALLVTDTTMRDAHQSLFATRMRTFDMLAAAPHVARELPRLLSCEVWGGATFDVALRFLHEDPWERLARLREALPNVCLQMLLRGENVVGYTTYPSEVVRAFVAEARATGMDVFRVFDANNDPARMRPAIEAVLEEGGLAEGALSYTGDLSDPREELYTLDYYLRLAEKLARMGAHVLCIKDMAGLLRAPAARTLVSALRREHDLPVHLHTHDTAGGQLATYLAAAEAGVDAVDGAAAPLSGMTSQPSLSAVVAATDHTGRETGLSLDALADLEPYWEAVRTLYAPFEAGLRSPTGTVYRHEIPGGQLSNLRQQAREMGLGTRFEEIERLYARCDDLLGNLVKVTPTSKVVGDLALYLLSSGLDPEELEEDPASRDLPGSVLGFLRGELGEPPGGWPEPFRSKALSGREGEAADPALDLSDEQRTALSPRGTGADPKRRGALDEILLPGPTAEKRSAEERYGDVSVVPTKEFLYGLETGQELAVDLEPGVRLYVELEAVTEADDRGIRTLLVTLNGQPRPVDAQDRSLEPDVPRREKADPAEQGHVAAPMTGVVTIGVEEGQKVEAGQQLGVMEAMKMESSIGAPIAGTVERVVVSSGTNVEPGDLLAVVSP</sequence>
<feature type="binding site" evidence="15">
    <location>
        <position position="533"/>
    </location>
    <ligand>
        <name>Mn(2+)</name>
        <dbReference type="ChEBI" id="CHEBI:29035"/>
    </ligand>
</feature>
<dbReference type="FunFam" id="3.20.20.70:FF:000120">
    <property type="entry name" value="Pyruvate carboxylase"/>
    <property type="match status" value="1"/>
</dbReference>
<dbReference type="InterPro" id="IPR055268">
    <property type="entry name" value="PCB-like"/>
</dbReference>
<comment type="catalytic activity">
    <reaction evidence="12">
        <text>hydrogencarbonate + pyruvate + ATP = oxaloacetate + ADP + phosphate + H(+)</text>
        <dbReference type="Rhea" id="RHEA:20844"/>
        <dbReference type="ChEBI" id="CHEBI:15361"/>
        <dbReference type="ChEBI" id="CHEBI:15378"/>
        <dbReference type="ChEBI" id="CHEBI:16452"/>
        <dbReference type="ChEBI" id="CHEBI:17544"/>
        <dbReference type="ChEBI" id="CHEBI:30616"/>
        <dbReference type="ChEBI" id="CHEBI:43474"/>
        <dbReference type="ChEBI" id="CHEBI:456216"/>
        <dbReference type="EC" id="6.4.1.1"/>
    </reaction>
</comment>
<comment type="catalytic activity">
    <reaction evidence="11">
        <text>N(6)-biotinyl-L-lysyl-[protein] + hydrogencarbonate + ATP = N(6)-carboxybiotinyl-L-lysyl-[protein] + ADP + phosphate + H(+)</text>
        <dbReference type="Rhea" id="RHEA:13501"/>
        <dbReference type="Rhea" id="RHEA-COMP:10505"/>
        <dbReference type="Rhea" id="RHEA-COMP:10506"/>
        <dbReference type="ChEBI" id="CHEBI:15378"/>
        <dbReference type="ChEBI" id="CHEBI:17544"/>
        <dbReference type="ChEBI" id="CHEBI:30616"/>
        <dbReference type="ChEBI" id="CHEBI:43474"/>
        <dbReference type="ChEBI" id="CHEBI:83144"/>
        <dbReference type="ChEBI" id="CHEBI:83145"/>
        <dbReference type="ChEBI" id="CHEBI:456216"/>
        <dbReference type="EC" id="6.3.4.14"/>
    </reaction>
    <physiologicalReaction direction="left-to-right" evidence="11">
        <dbReference type="Rhea" id="RHEA:13502"/>
    </physiologicalReaction>
</comment>
<feature type="modified residue" description="N6-biotinyllysine" evidence="16">
    <location>
        <position position="1098"/>
    </location>
</feature>
<keyword evidence="22" id="KW-0670">Pyruvate</keyword>
<keyword evidence="4" id="KW-0312">Gluconeogenesis</keyword>
<dbReference type="PROSITE" id="PS00867">
    <property type="entry name" value="CPSASE_2"/>
    <property type="match status" value="1"/>
</dbReference>
<feature type="binding site" evidence="15">
    <location>
        <position position="733"/>
    </location>
    <ligand>
        <name>Mn(2+)</name>
        <dbReference type="ChEBI" id="CHEBI:29035"/>
    </ligand>
</feature>
<dbReference type="CDD" id="cd06850">
    <property type="entry name" value="biotinyl_domain"/>
    <property type="match status" value="1"/>
</dbReference>
<dbReference type="InterPro" id="IPR000891">
    <property type="entry name" value="PYR_CT"/>
</dbReference>
<comment type="cofactor">
    <cofactor evidence="1 12">
        <name>biotin</name>
        <dbReference type="ChEBI" id="CHEBI:57586"/>
    </cofactor>
</comment>
<evidence type="ECO:0000256" key="12">
    <source>
        <dbReference type="PIRNR" id="PIRNR001594"/>
    </source>
</evidence>
<dbReference type="InterPro" id="IPR011761">
    <property type="entry name" value="ATP-grasp"/>
</dbReference>
<dbReference type="Pfam" id="PF02436">
    <property type="entry name" value="PYC_OADA"/>
    <property type="match status" value="1"/>
</dbReference>
<feature type="binding site" evidence="15">
    <location>
        <position position="731"/>
    </location>
    <ligand>
        <name>Mn(2+)</name>
        <dbReference type="ChEBI" id="CHEBI:29035"/>
    </ligand>
</feature>
<dbReference type="GO" id="GO:0005524">
    <property type="term" value="F:ATP binding"/>
    <property type="evidence" value="ECO:0007669"/>
    <property type="project" value="UniProtKB-UniRule"/>
</dbReference>
<dbReference type="Pfam" id="PF00289">
    <property type="entry name" value="Biotin_carb_N"/>
    <property type="match status" value="1"/>
</dbReference>
<dbReference type="Pfam" id="PF00682">
    <property type="entry name" value="HMGL-like"/>
    <property type="match status" value="1"/>
</dbReference>
<evidence type="ECO:0000256" key="7">
    <source>
        <dbReference type="ARBA" id="ARBA00022741"/>
    </source>
</evidence>
<keyword evidence="5 12" id="KW-0436">Ligase</keyword>
<evidence type="ECO:0000256" key="11">
    <source>
        <dbReference type="ARBA" id="ARBA00048501"/>
    </source>
</evidence>
<dbReference type="PANTHER" id="PTHR43778:SF2">
    <property type="entry name" value="PYRUVATE CARBOXYLASE, MITOCHONDRIAL"/>
    <property type="match status" value="1"/>
</dbReference>
<evidence type="ECO:0000256" key="17">
    <source>
        <dbReference type="SAM" id="MobiDB-lite"/>
    </source>
</evidence>
<evidence type="ECO:0000259" key="18">
    <source>
        <dbReference type="PROSITE" id="PS50968"/>
    </source>
</evidence>
<feature type="active site" evidence="13">
    <location>
        <position position="292"/>
    </location>
</feature>
<evidence type="ECO:0000256" key="1">
    <source>
        <dbReference type="ARBA" id="ARBA00001953"/>
    </source>
</evidence>
<evidence type="ECO:0000256" key="3">
    <source>
        <dbReference type="ARBA" id="ARBA00013057"/>
    </source>
</evidence>
<dbReference type="AlphaFoldDB" id="A0A6G8Q4P5"/>
<dbReference type="PROSITE" id="PS50979">
    <property type="entry name" value="BC"/>
    <property type="match status" value="1"/>
</dbReference>
<dbReference type="SUPFAM" id="SSF56059">
    <property type="entry name" value="Glutathione synthetase ATP-binding domain-like"/>
    <property type="match status" value="1"/>
</dbReference>
<dbReference type="PROSITE" id="PS00188">
    <property type="entry name" value="BIOTIN"/>
    <property type="match status" value="1"/>
</dbReference>
<dbReference type="EC" id="6.4.1.1" evidence="3 12"/>
<feature type="binding site" evidence="14">
    <location>
        <position position="235"/>
    </location>
    <ligand>
        <name>ATP</name>
        <dbReference type="ChEBI" id="CHEBI:30616"/>
    </ligand>
</feature>
<evidence type="ECO:0000259" key="19">
    <source>
        <dbReference type="PROSITE" id="PS50975"/>
    </source>
</evidence>
<dbReference type="Gene3D" id="3.20.20.70">
    <property type="entry name" value="Aldolase class I"/>
    <property type="match status" value="1"/>
</dbReference>
<feature type="binding site" description="via carbamate group" evidence="15">
    <location>
        <position position="702"/>
    </location>
    <ligand>
        <name>Mn(2+)</name>
        <dbReference type="ChEBI" id="CHEBI:29035"/>
    </ligand>
</feature>
<protein>
    <recommendedName>
        <fullName evidence="3 12">Pyruvate carboxylase</fullName>
        <ecNumber evidence="3 12">6.4.1.1</ecNumber>
    </recommendedName>
</protein>
<dbReference type="FunFam" id="3.30.1490.20:FF:000003">
    <property type="entry name" value="acetyl-CoA carboxylase isoform X1"/>
    <property type="match status" value="1"/>
</dbReference>
<feature type="region of interest" description="Disordered" evidence="17">
    <location>
        <begin position="475"/>
        <end position="505"/>
    </location>
</feature>
<dbReference type="InterPro" id="IPR000089">
    <property type="entry name" value="Biotin_lipoyl"/>
</dbReference>
<organism evidence="22 23">
    <name type="scientific">Rubrobacter tropicus</name>
    <dbReference type="NCBI Taxonomy" id="2653851"/>
    <lineage>
        <taxon>Bacteria</taxon>
        <taxon>Bacillati</taxon>
        <taxon>Actinomycetota</taxon>
        <taxon>Rubrobacteria</taxon>
        <taxon>Rubrobacterales</taxon>
        <taxon>Rubrobacteraceae</taxon>
        <taxon>Rubrobacter</taxon>
    </lineage>
</organism>
<feature type="region of interest" description="Disordered" evidence="17">
    <location>
        <begin position="1039"/>
        <end position="1065"/>
    </location>
</feature>
<dbReference type="GO" id="GO:0004736">
    <property type="term" value="F:pyruvate carboxylase activity"/>
    <property type="evidence" value="ECO:0007669"/>
    <property type="project" value="UniProtKB-EC"/>
</dbReference>
<comment type="function">
    <text evidence="12">Catalyzes a 2-step reaction, involving the ATP-dependent carboxylation of the covalently attached biotin in the first step and the transfer of the carboxyl group to pyruvate in the second.</text>
</comment>
<dbReference type="InterPro" id="IPR013785">
    <property type="entry name" value="Aldolase_TIM"/>
</dbReference>
<dbReference type="NCBIfam" id="NF009554">
    <property type="entry name" value="PRK12999.1"/>
    <property type="match status" value="1"/>
</dbReference>
<dbReference type="Pfam" id="PF02785">
    <property type="entry name" value="Biotin_carb_C"/>
    <property type="match status" value="1"/>
</dbReference>
<dbReference type="InterPro" id="IPR011764">
    <property type="entry name" value="Biotin_carboxylation_dom"/>
</dbReference>
<keyword evidence="8 12" id="KW-0067">ATP-binding</keyword>
<keyword evidence="10" id="KW-0511">Multifunctional enzyme</keyword>
<feature type="binding site" evidence="14">
    <location>
        <position position="117"/>
    </location>
    <ligand>
        <name>ATP</name>
        <dbReference type="ChEBI" id="CHEBI:30616"/>
    </ligand>
</feature>
<dbReference type="Gene3D" id="2.40.50.100">
    <property type="match status" value="1"/>
</dbReference>
<dbReference type="InterPro" id="IPR005930">
    <property type="entry name" value="Pyruv_COase"/>
</dbReference>
<evidence type="ECO:0000256" key="2">
    <source>
        <dbReference type="ARBA" id="ARBA00004742"/>
    </source>
</evidence>
<dbReference type="Pfam" id="PF02786">
    <property type="entry name" value="CPSase_L_D2"/>
    <property type="match status" value="1"/>
</dbReference>
<dbReference type="RefSeq" id="WP_166172808.1">
    <property type="nucleotide sequence ID" value="NZ_CP045119.1"/>
</dbReference>
<dbReference type="SUPFAM" id="SSF51569">
    <property type="entry name" value="Aldolase"/>
    <property type="match status" value="1"/>
</dbReference>
<dbReference type="PROSITE" id="PS50975">
    <property type="entry name" value="ATP_GRASP"/>
    <property type="match status" value="1"/>
</dbReference>
<dbReference type="InterPro" id="IPR011054">
    <property type="entry name" value="Rudment_hybrid_motif"/>
</dbReference>
<evidence type="ECO:0000256" key="10">
    <source>
        <dbReference type="ARBA" id="ARBA00023268"/>
    </source>
</evidence>
<dbReference type="FunFam" id="3.40.50.20:FF:000010">
    <property type="entry name" value="Propionyl-CoA carboxylase subunit alpha"/>
    <property type="match status" value="1"/>
</dbReference>
<dbReference type="KEGG" id="rub:GBA63_01425"/>
<dbReference type="InterPro" id="IPR003379">
    <property type="entry name" value="Carboxylase_cons_dom"/>
</dbReference>
<evidence type="ECO:0000256" key="6">
    <source>
        <dbReference type="ARBA" id="ARBA00022723"/>
    </source>
</evidence>
<comment type="pathway">
    <text evidence="2">Carbohydrate biosynthesis; gluconeogenesis.</text>
</comment>